<dbReference type="AlphaFoldDB" id="A0A9P8GT12"/>
<accession>A0A9P8GT12</accession>
<protein>
    <submittedName>
        <fullName evidence="1">Uncharacterized protein</fullName>
    </submittedName>
</protein>
<comment type="caution">
    <text evidence="1">The sequence shown here is derived from an EMBL/GenBank/DDBJ whole genome shotgun (WGS) entry which is preliminary data.</text>
</comment>
<proteinExistence type="predicted"/>
<gene>
    <name evidence="1" type="ORF">KCV03_g125</name>
</gene>
<reference evidence="1" key="1">
    <citation type="journal article" date="2021" name="J Fungi (Basel)">
        <title>Virulence traits and population genomics of the black yeast Aureobasidium melanogenum.</title>
        <authorList>
            <person name="Cernosa A."/>
            <person name="Sun X."/>
            <person name="Gostincar C."/>
            <person name="Fang C."/>
            <person name="Gunde-Cimerman N."/>
            <person name="Song Z."/>
        </authorList>
    </citation>
    <scope>NUCLEOTIDE SEQUENCE</scope>
    <source>
        <strain evidence="1">EXF-8016</strain>
    </source>
</reference>
<organism evidence="1 2">
    <name type="scientific">Aureobasidium melanogenum</name>
    <name type="common">Aureobasidium pullulans var. melanogenum</name>
    <dbReference type="NCBI Taxonomy" id="46634"/>
    <lineage>
        <taxon>Eukaryota</taxon>
        <taxon>Fungi</taxon>
        <taxon>Dikarya</taxon>
        <taxon>Ascomycota</taxon>
        <taxon>Pezizomycotina</taxon>
        <taxon>Dothideomycetes</taxon>
        <taxon>Dothideomycetidae</taxon>
        <taxon>Dothideales</taxon>
        <taxon>Saccotheciaceae</taxon>
        <taxon>Aureobasidium</taxon>
    </lineage>
</organism>
<name>A0A9P8GT12_AURME</name>
<feature type="non-terminal residue" evidence="1">
    <location>
        <position position="155"/>
    </location>
</feature>
<reference evidence="1" key="2">
    <citation type="submission" date="2021-08" db="EMBL/GenBank/DDBJ databases">
        <authorList>
            <person name="Gostincar C."/>
            <person name="Sun X."/>
            <person name="Song Z."/>
            <person name="Gunde-Cimerman N."/>
        </authorList>
    </citation>
    <scope>NUCLEOTIDE SEQUENCE</scope>
    <source>
        <strain evidence="1">EXF-8016</strain>
    </source>
</reference>
<evidence type="ECO:0000313" key="2">
    <source>
        <dbReference type="Proteomes" id="UP000767238"/>
    </source>
</evidence>
<sequence>MSHPLAEFHLRPRCGLGFYDKALCLTRNTYHNQNLQLNDLATSKQPFFCLTMASHNPSDHGMQPIIKELESLQLSETAKGYFLGLLKHMDNRDKEWAKVVKMWETHESGSSGPNKAMIEIMRNVQDIFMKDDDFLKHLYKDRMQEVGATLRDDSA</sequence>
<dbReference type="Proteomes" id="UP000767238">
    <property type="component" value="Unassembled WGS sequence"/>
</dbReference>
<evidence type="ECO:0000313" key="1">
    <source>
        <dbReference type="EMBL" id="KAH0237661.1"/>
    </source>
</evidence>
<dbReference type="EMBL" id="JAHFYH010000001">
    <property type="protein sequence ID" value="KAH0237661.1"/>
    <property type="molecule type" value="Genomic_DNA"/>
</dbReference>